<keyword evidence="1" id="KW-0472">Membrane</keyword>
<gene>
    <name evidence="2" type="ORF">ACFPGP_13330</name>
</gene>
<sequence length="263" mass="27915">MTATSASTPTPEFTLDVSGTPRTPFTRLVKVELRKMGDTRAGFWLLLAVALVTLAIVVIFFLASDEVDRTFINFMGATATPQSFVLPVLGILLVTSEWGQRTTLTTFALEPHRGRVIAAKVVAALLFGLGAIVVAVALAALATAVGGAPDAWENIGPDDFGKFALLQVSGILQGLAFGLIFLNSAAAIVLYFVLPTAFSIVASLWGALRDAAPWVDLGTASTPLFSGTDLSGEDWWHLASASMIWIVLPFLLGLVRVLRAEVK</sequence>
<feature type="transmembrane region" description="Helical" evidence="1">
    <location>
        <begin position="163"/>
        <end position="182"/>
    </location>
</feature>
<comment type="caution">
    <text evidence="2">The sequence shown here is derived from an EMBL/GenBank/DDBJ whole genome shotgun (WGS) entry which is preliminary data.</text>
</comment>
<accession>A0ABW0BKB9</accession>
<evidence type="ECO:0000256" key="1">
    <source>
        <dbReference type="SAM" id="Phobius"/>
    </source>
</evidence>
<protein>
    <submittedName>
        <fullName evidence="2">ABC transporter permease</fullName>
    </submittedName>
</protein>
<evidence type="ECO:0000313" key="3">
    <source>
        <dbReference type="Proteomes" id="UP001596087"/>
    </source>
</evidence>
<dbReference type="RefSeq" id="WP_378590857.1">
    <property type="nucleotide sequence ID" value="NZ_JBHSKD010000015.1"/>
</dbReference>
<feature type="transmembrane region" description="Helical" evidence="1">
    <location>
        <begin position="43"/>
        <end position="64"/>
    </location>
</feature>
<dbReference type="EMBL" id="JBHSKD010000015">
    <property type="protein sequence ID" value="MFC5177658.1"/>
    <property type="molecule type" value="Genomic_DNA"/>
</dbReference>
<evidence type="ECO:0000313" key="2">
    <source>
        <dbReference type="EMBL" id="MFC5177658.1"/>
    </source>
</evidence>
<feature type="transmembrane region" description="Helical" evidence="1">
    <location>
        <begin position="116"/>
        <end position="143"/>
    </location>
</feature>
<keyword evidence="1" id="KW-1133">Transmembrane helix</keyword>
<feature type="transmembrane region" description="Helical" evidence="1">
    <location>
        <begin position="70"/>
        <end position="95"/>
    </location>
</feature>
<reference evidence="3" key="1">
    <citation type="journal article" date="2019" name="Int. J. Syst. Evol. Microbiol.">
        <title>The Global Catalogue of Microorganisms (GCM) 10K type strain sequencing project: providing services to taxonomists for standard genome sequencing and annotation.</title>
        <authorList>
            <consortium name="The Broad Institute Genomics Platform"/>
            <consortium name="The Broad Institute Genome Sequencing Center for Infectious Disease"/>
            <person name="Wu L."/>
            <person name="Ma J."/>
        </authorList>
    </citation>
    <scope>NUCLEOTIDE SEQUENCE [LARGE SCALE GENOMIC DNA]</scope>
    <source>
        <strain evidence="3">DFY41</strain>
    </source>
</reference>
<name>A0ABW0BKB9_9ACTN</name>
<keyword evidence="1" id="KW-0812">Transmembrane</keyword>
<proteinExistence type="predicted"/>
<feature type="transmembrane region" description="Helical" evidence="1">
    <location>
        <begin position="189"/>
        <end position="208"/>
    </location>
</feature>
<dbReference type="Proteomes" id="UP001596087">
    <property type="component" value="Unassembled WGS sequence"/>
</dbReference>
<feature type="transmembrane region" description="Helical" evidence="1">
    <location>
        <begin position="235"/>
        <end position="258"/>
    </location>
</feature>
<keyword evidence="3" id="KW-1185">Reference proteome</keyword>
<organism evidence="2 3">
    <name type="scientific">Nocardioides taihuensis</name>
    <dbReference type="NCBI Taxonomy" id="1835606"/>
    <lineage>
        <taxon>Bacteria</taxon>
        <taxon>Bacillati</taxon>
        <taxon>Actinomycetota</taxon>
        <taxon>Actinomycetes</taxon>
        <taxon>Propionibacteriales</taxon>
        <taxon>Nocardioidaceae</taxon>
        <taxon>Nocardioides</taxon>
    </lineage>
</organism>